<feature type="transmembrane region" description="Helical" evidence="1">
    <location>
        <begin position="12"/>
        <end position="32"/>
    </location>
</feature>
<keyword evidence="1" id="KW-0472">Membrane</keyword>
<reference evidence="2 3" key="1">
    <citation type="submission" date="2023-07" db="EMBL/GenBank/DDBJ databases">
        <title>Genomic Encyclopedia of Type Strains, Phase IV (KMG-IV): sequencing the most valuable type-strain genomes for metagenomic binning, comparative biology and taxonomic classification.</title>
        <authorList>
            <person name="Goeker M."/>
        </authorList>
    </citation>
    <scope>NUCLEOTIDE SEQUENCE [LARGE SCALE GENOMIC DNA]</scope>
    <source>
        <strain evidence="2 3">DSM 5896</strain>
    </source>
</reference>
<feature type="transmembrane region" description="Helical" evidence="1">
    <location>
        <begin position="106"/>
        <end position="124"/>
    </location>
</feature>
<evidence type="ECO:0000313" key="3">
    <source>
        <dbReference type="Proteomes" id="UP001237448"/>
    </source>
</evidence>
<dbReference type="RefSeq" id="WP_307421960.1">
    <property type="nucleotide sequence ID" value="NZ_JAUSVK010000001.1"/>
</dbReference>
<protein>
    <submittedName>
        <fullName evidence="2">ElaB/YqjD/DUF883 family membrane-anchored ribosome-binding protein</fullName>
    </submittedName>
</protein>
<keyword evidence="1" id="KW-0812">Transmembrane</keyword>
<evidence type="ECO:0000313" key="2">
    <source>
        <dbReference type="EMBL" id="MDQ0390647.1"/>
    </source>
</evidence>
<name>A0ABU0F8F4_9HYPH</name>
<proteinExistence type="predicted"/>
<gene>
    <name evidence="2" type="ORF">J3R73_000439</name>
</gene>
<comment type="caution">
    <text evidence="2">The sequence shown here is derived from an EMBL/GenBank/DDBJ whole genome shotgun (WGS) entry which is preliminary data.</text>
</comment>
<keyword evidence="3" id="KW-1185">Reference proteome</keyword>
<dbReference type="Proteomes" id="UP001237448">
    <property type="component" value="Unassembled WGS sequence"/>
</dbReference>
<evidence type="ECO:0000256" key="1">
    <source>
        <dbReference type="SAM" id="Phobius"/>
    </source>
</evidence>
<accession>A0ABU0F8F4</accession>
<organism evidence="2 3">
    <name type="scientific">Labrys monachus</name>
    <dbReference type="NCBI Taxonomy" id="217067"/>
    <lineage>
        <taxon>Bacteria</taxon>
        <taxon>Pseudomonadati</taxon>
        <taxon>Pseudomonadota</taxon>
        <taxon>Alphaproteobacteria</taxon>
        <taxon>Hyphomicrobiales</taxon>
        <taxon>Xanthobacteraceae</taxon>
        <taxon>Labrys</taxon>
    </lineage>
</organism>
<sequence>MARPRIRNAAADIFGPLLFSLIVLAGCFYIVASKIQHYPAWLVTSAPVALMLVYAAMLLSLRAFRLRLDHAADNLYYMGFLFTLTSLGVSLYQFRAEGPAEEIVQNFGVAIASTIAGIALRVLFSQMRQDPHDIEQTARLELSEAARRVRRELDAAVIDLANFRRASQQMLVDGLTDVRGGMAATATRMMEDFAGLTAKAAEPLEATSRVSSDTLAALAKSAEESVQASARRLAAETDHLAEGTRHISESLETTSRQLAAVQTPTQLIELKLEPVLRDLSAAVADLARRADIGAEREGAASAALAQAQKMQVEQSERLGELSAAIAALTRQIETTTGVPVKRRALRQKLVALWDRKAEPAK</sequence>
<dbReference type="EMBL" id="JAUSVK010000001">
    <property type="protein sequence ID" value="MDQ0390647.1"/>
    <property type="molecule type" value="Genomic_DNA"/>
</dbReference>
<feature type="transmembrane region" description="Helical" evidence="1">
    <location>
        <begin position="75"/>
        <end position="94"/>
    </location>
</feature>
<keyword evidence="1" id="KW-1133">Transmembrane helix</keyword>
<dbReference type="PROSITE" id="PS51257">
    <property type="entry name" value="PROKAR_LIPOPROTEIN"/>
    <property type="match status" value="1"/>
</dbReference>
<feature type="transmembrane region" description="Helical" evidence="1">
    <location>
        <begin position="38"/>
        <end position="63"/>
    </location>
</feature>